<proteinExistence type="predicted"/>
<feature type="region of interest" description="Disordered" evidence="1">
    <location>
        <begin position="87"/>
        <end position="106"/>
    </location>
</feature>
<sequence>MSAMAAEFNLTLDMQLLSSDVRGFQANSTSKNQLRNSKTLIHSLRFRGLLRLKGMETEVEGIGEEERGFERVEGDSREWLKEALVMEAEGEGGSGDGSGGDGGGVK</sequence>
<dbReference type="EMBL" id="JAYWIO010000001">
    <property type="protein sequence ID" value="KAK7288540.1"/>
    <property type="molecule type" value="Genomic_DNA"/>
</dbReference>
<organism evidence="2 3">
    <name type="scientific">Crotalaria pallida</name>
    <name type="common">Smooth rattlebox</name>
    <name type="synonym">Crotalaria striata</name>
    <dbReference type="NCBI Taxonomy" id="3830"/>
    <lineage>
        <taxon>Eukaryota</taxon>
        <taxon>Viridiplantae</taxon>
        <taxon>Streptophyta</taxon>
        <taxon>Embryophyta</taxon>
        <taxon>Tracheophyta</taxon>
        <taxon>Spermatophyta</taxon>
        <taxon>Magnoliopsida</taxon>
        <taxon>eudicotyledons</taxon>
        <taxon>Gunneridae</taxon>
        <taxon>Pentapetalae</taxon>
        <taxon>rosids</taxon>
        <taxon>fabids</taxon>
        <taxon>Fabales</taxon>
        <taxon>Fabaceae</taxon>
        <taxon>Papilionoideae</taxon>
        <taxon>50 kb inversion clade</taxon>
        <taxon>genistoids sensu lato</taxon>
        <taxon>core genistoids</taxon>
        <taxon>Crotalarieae</taxon>
        <taxon>Crotalaria</taxon>
    </lineage>
</organism>
<evidence type="ECO:0000256" key="1">
    <source>
        <dbReference type="SAM" id="MobiDB-lite"/>
    </source>
</evidence>
<feature type="compositionally biased region" description="Gly residues" evidence="1">
    <location>
        <begin position="91"/>
        <end position="106"/>
    </location>
</feature>
<keyword evidence="3" id="KW-1185">Reference proteome</keyword>
<dbReference type="AlphaFoldDB" id="A0AAN9IXY4"/>
<evidence type="ECO:0000313" key="3">
    <source>
        <dbReference type="Proteomes" id="UP001372338"/>
    </source>
</evidence>
<name>A0AAN9IXY4_CROPI</name>
<protein>
    <submittedName>
        <fullName evidence="2">Uncharacterized protein</fullName>
    </submittedName>
</protein>
<accession>A0AAN9IXY4</accession>
<dbReference type="Proteomes" id="UP001372338">
    <property type="component" value="Unassembled WGS sequence"/>
</dbReference>
<comment type="caution">
    <text evidence="2">The sequence shown here is derived from an EMBL/GenBank/DDBJ whole genome shotgun (WGS) entry which is preliminary data.</text>
</comment>
<reference evidence="2 3" key="1">
    <citation type="submission" date="2024-01" db="EMBL/GenBank/DDBJ databases">
        <title>The genomes of 5 underutilized Papilionoideae crops provide insights into root nodulation and disease resistanc.</title>
        <authorList>
            <person name="Yuan L."/>
        </authorList>
    </citation>
    <scope>NUCLEOTIDE SEQUENCE [LARGE SCALE GENOMIC DNA]</scope>
    <source>
        <strain evidence="2">ZHUSHIDOU_FW_LH</strain>
        <tissue evidence="2">Leaf</tissue>
    </source>
</reference>
<evidence type="ECO:0000313" key="2">
    <source>
        <dbReference type="EMBL" id="KAK7288540.1"/>
    </source>
</evidence>
<gene>
    <name evidence="2" type="ORF">RIF29_02001</name>
</gene>